<dbReference type="AlphaFoldDB" id="A0A565BLJ3"/>
<keyword evidence="2" id="KW-1185">Reference proteome</keyword>
<sequence length="71" mass="8031">MSSLSRKHGIAGGGVFFAPEVEPETKSLGMLKIVLESRLQKKAFGSAMESYDSAMEASMGVYWKRYRQWWP</sequence>
<evidence type="ECO:0000313" key="1">
    <source>
        <dbReference type="EMBL" id="VVB01759.1"/>
    </source>
</evidence>
<comment type="caution">
    <text evidence="1">The sequence shown here is derived from an EMBL/GenBank/DDBJ whole genome shotgun (WGS) entry which is preliminary data.</text>
</comment>
<evidence type="ECO:0000313" key="2">
    <source>
        <dbReference type="Proteomes" id="UP000489600"/>
    </source>
</evidence>
<organism evidence="1 2">
    <name type="scientific">Arabis nemorensis</name>
    <dbReference type="NCBI Taxonomy" id="586526"/>
    <lineage>
        <taxon>Eukaryota</taxon>
        <taxon>Viridiplantae</taxon>
        <taxon>Streptophyta</taxon>
        <taxon>Embryophyta</taxon>
        <taxon>Tracheophyta</taxon>
        <taxon>Spermatophyta</taxon>
        <taxon>Magnoliopsida</taxon>
        <taxon>eudicotyledons</taxon>
        <taxon>Gunneridae</taxon>
        <taxon>Pentapetalae</taxon>
        <taxon>rosids</taxon>
        <taxon>malvids</taxon>
        <taxon>Brassicales</taxon>
        <taxon>Brassicaceae</taxon>
        <taxon>Arabideae</taxon>
        <taxon>Arabis</taxon>
    </lineage>
</organism>
<proteinExistence type="predicted"/>
<gene>
    <name evidence="1" type="ORF">ANE_LOCUS12203</name>
</gene>
<accession>A0A565BLJ3</accession>
<protein>
    <submittedName>
        <fullName evidence="1">Uncharacterized protein</fullName>
    </submittedName>
</protein>
<dbReference type="EMBL" id="CABITT030000004">
    <property type="protein sequence ID" value="VVB01759.1"/>
    <property type="molecule type" value="Genomic_DNA"/>
</dbReference>
<reference evidence="1" key="1">
    <citation type="submission" date="2019-07" db="EMBL/GenBank/DDBJ databases">
        <authorList>
            <person name="Dittberner H."/>
        </authorList>
    </citation>
    <scope>NUCLEOTIDE SEQUENCE [LARGE SCALE GENOMIC DNA]</scope>
</reference>
<name>A0A565BLJ3_9BRAS</name>
<dbReference type="Proteomes" id="UP000489600">
    <property type="component" value="Unassembled WGS sequence"/>
</dbReference>